<dbReference type="EMBL" id="CASHTH010002338">
    <property type="protein sequence ID" value="CAI8028477.1"/>
    <property type="molecule type" value="Genomic_DNA"/>
</dbReference>
<dbReference type="Proteomes" id="UP001174909">
    <property type="component" value="Unassembled WGS sequence"/>
</dbReference>
<feature type="region of interest" description="Disordered" evidence="1">
    <location>
        <begin position="22"/>
        <end position="41"/>
    </location>
</feature>
<proteinExistence type="predicted"/>
<feature type="compositionally biased region" description="Acidic residues" evidence="1">
    <location>
        <begin position="30"/>
        <end position="41"/>
    </location>
</feature>
<evidence type="ECO:0000256" key="1">
    <source>
        <dbReference type="SAM" id="MobiDB-lite"/>
    </source>
</evidence>
<comment type="caution">
    <text evidence="2">The sequence shown here is derived from an EMBL/GenBank/DDBJ whole genome shotgun (WGS) entry which is preliminary data.</text>
</comment>
<evidence type="ECO:0000313" key="3">
    <source>
        <dbReference type="Proteomes" id="UP001174909"/>
    </source>
</evidence>
<organism evidence="2 3">
    <name type="scientific">Geodia barretti</name>
    <name type="common">Barrett's horny sponge</name>
    <dbReference type="NCBI Taxonomy" id="519541"/>
    <lineage>
        <taxon>Eukaryota</taxon>
        <taxon>Metazoa</taxon>
        <taxon>Porifera</taxon>
        <taxon>Demospongiae</taxon>
        <taxon>Heteroscleromorpha</taxon>
        <taxon>Tetractinellida</taxon>
        <taxon>Astrophorina</taxon>
        <taxon>Geodiidae</taxon>
        <taxon>Geodia</taxon>
    </lineage>
</organism>
<sequence>MEDKFAVNDQFTSKLHRLKVQAVASQGESDHEEGDETESRR</sequence>
<gene>
    <name evidence="2" type="ORF">GBAR_LOCUS16237</name>
</gene>
<keyword evidence="3" id="KW-1185">Reference proteome</keyword>
<dbReference type="AlphaFoldDB" id="A0AA35SG22"/>
<reference evidence="2" key="1">
    <citation type="submission" date="2023-03" db="EMBL/GenBank/DDBJ databases">
        <authorList>
            <person name="Steffen K."/>
            <person name="Cardenas P."/>
        </authorList>
    </citation>
    <scope>NUCLEOTIDE SEQUENCE</scope>
</reference>
<protein>
    <submittedName>
        <fullName evidence="2">Cullin-3</fullName>
    </submittedName>
</protein>
<name>A0AA35SG22_GEOBA</name>
<evidence type="ECO:0000313" key="2">
    <source>
        <dbReference type="EMBL" id="CAI8028477.1"/>
    </source>
</evidence>
<accession>A0AA35SG22</accession>